<dbReference type="OrthoDB" id="5227693at2759"/>
<organism evidence="1 2">
    <name type="scientific">Aspergillus steynii IBT 23096</name>
    <dbReference type="NCBI Taxonomy" id="1392250"/>
    <lineage>
        <taxon>Eukaryota</taxon>
        <taxon>Fungi</taxon>
        <taxon>Dikarya</taxon>
        <taxon>Ascomycota</taxon>
        <taxon>Pezizomycotina</taxon>
        <taxon>Eurotiomycetes</taxon>
        <taxon>Eurotiomycetidae</taxon>
        <taxon>Eurotiales</taxon>
        <taxon>Aspergillaceae</taxon>
        <taxon>Aspergillus</taxon>
        <taxon>Aspergillus subgen. Circumdati</taxon>
    </lineage>
</organism>
<evidence type="ECO:0000313" key="2">
    <source>
        <dbReference type="Proteomes" id="UP000234275"/>
    </source>
</evidence>
<dbReference type="RefSeq" id="XP_024698642.1">
    <property type="nucleotide sequence ID" value="XM_024855373.1"/>
</dbReference>
<dbReference type="STRING" id="1392250.A0A2I2FRT0"/>
<dbReference type="EMBL" id="MSFO01000011">
    <property type="protein sequence ID" value="PLB43340.1"/>
    <property type="molecule type" value="Genomic_DNA"/>
</dbReference>
<comment type="caution">
    <text evidence="1">The sequence shown here is derived from an EMBL/GenBank/DDBJ whole genome shotgun (WGS) entry which is preliminary data.</text>
</comment>
<dbReference type="GeneID" id="36563080"/>
<sequence length="633" mass="71453">MSESSSATDLAATIIAAAALSISSLALFVAIGQITQQYISTAEGYRRCQSPVMGAWAQGTRKRFIPRELRFQTVYQSPHLSLESPTALPEERYFVGSDELPNQQRYLEHRKSHRWRFLLDRRHDSSPPTLRASWLVLLEQLRVYQGAVYGSLTSQRLGLVNEKKGTGDVESRAWEFSSSNLNAWFTALKTDSQSEWLTLPAAEVTEFAWDFMPPEALRPFASISLGDLLVIGHRIGLDWTAVDPLQGILQAQDDNGNIISSSDIRGLGTLITFFHDEPDRGNQSAYTNAFMPIPTTAADKLAFGIIPGDQRLGLNDVLATTDSDCLDYIASLDPKARRIMNNSFKTSDPHKTGFDQLMSLISPCLLLPNCRLIRVRLPHRTAVYGLLYVMEGYVVFRERMKEIKDSASSPDVRENAIWIWDRWQEIPKQIHGAFEPAIIVDKADPVVLAETMSRVHNECTTRLEAWTRKFLQDIDDVLSQVESNYRPSPNRQPIKELVRSHMLQAIKIWGSAADHIARGKPVKMYGLEKMGWPEGPIYCQMMNLQMDDAPTIAAEVVRRVISPSRIHQIETSPLASKIQDFEESVEGAWYILTFRALIFNRSHVFQNPARAGGRPYKLIPAEWCNSKMPIYIG</sequence>
<dbReference type="AlphaFoldDB" id="A0A2I2FRT0"/>
<reference evidence="1 2" key="1">
    <citation type="submission" date="2016-12" db="EMBL/GenBank/DDBJ databases">
        <title>The genomes of Aspergillus section Nigri reveals drivers in fungal speciation.</title>
        <authorList>
            <consortium name="DOE Joint Genome Institute"/>
            <person name="Vesth T.C."/>
            <person name="Nybo J."/>
            <person name="Theobald S."/>
            <person name="Brandl J."/>
            <person name="Frisvad J.C."/>
            <person name="Nielsen K.F."/>
            <person name="Lyhne E.K."/>
            <person name="Kogle M.E."/>
            <person name="Kuo A."/>
            <person name="Riley R."/>
            <person name="Clum A."/>
            <person name="Nolan M."/>
            <person name="Lipzen A."/>
            <person name="Salamov A."/>
            <person name="Henrissat B."/>
            <person name="Wiebenga A."/>
            <person name="De Vries R.P."/>
            <person name="Grigoriev I.V."/>
            <person name="Mortensen U.H."/>
            <person name="Andersen M.R."/>
            <person name="Baker S.E."/>
        </authorList>
    </citation>
    <scope>NUCLEOTIDE SEQUENCE [LARGE SCALE GENOMIC DNA]</scope>
    <source>
        <strain evidence="1 2">IBT 23096</strain>
    </source>
</reference>
<gene>
    <name evidence="1" type="ORF">P170DRAFT_76228</name>
</gene>
<evidence type="ECO:0000313" key="1">
    <source>
        <dbReference type="EMBL" id="PLB43340.1"/>
    </source>
</evidence>
<accession>A0A2I2FRT0</accession>
<protein>
    <submittedName>
        <fullName evidence="1">Uncharacterized protein</fullName>
    </submittedName>
</protein>
<proteinExistence type="predicted"/>
<dbReference type="Proteomes" id="UP000234275">
    <property type="component" value="Unassembled WGS sequence"/>
</dbReference>
<name>A0A2I2FRT0_9EURO</name>
<keyword evidence="2" id="KW-1185">Reference proteome</keyword>
<dbReference type="VEuPathDB" id="FungiDB:P170DRAFT_76228"/>